<feature type="domain" description="Protein-glutamine gamma-glutamyltransferase-like C-terminal" evidence="2">
    <location>
        <begin position="142"/>
        <end position="210"/>
    </location>
</feature>
<keyword evidence="1" id="KW-0812">Transmembrane</keyword>
<evidence type="ECO:0000313" key="3">
    <source>
        <dbReference type="EMBL" id="PNE42579.1"/>
    </source>
</evidence>
<sequence length="230" mass="24783">MTTGGKIAALAHLTARLDDDIPVRISRVPAREAAERELSDPRYHQHDPNLLQRALNWLSDRLGELFSTAAGATPGGWVGLIAIAVFVLLLVIALRLRLGAVRRTPTTTGALFSDTPRTAAEHRATADRHAADRRWNEAIQDRMRAIVLALEERALLTPGPGRTADEAATEAGLVLPAHAGQLHTAARTFDDVAYGGRPGTERAYTLLAALDSELQHAKPHLATAPTRSRG</sequence>
<dbReference type="EMBL" id="LJSN01000002">
    <property type="protein sequence ID" value="PNE42579.1"/>
    <property type="molecule type" value="Genomic_DNA"/>
</dbReference>
<keyword evidence="4" id="KW-1185">Reference proteome</keyword>
<evidence type="ECO:0000256" key="1">
    <source>
        <dbReference type="SAM" id="Phobius"/>
    </source>
</evidence>
<name>A0A2N8PNH1_STRNR</name>
<evidence type="ECO:0000259" key="2">
    <source>
        <dbReference type="Pfam" id="PF13559"/>
    </source>
</evidence>
<keyword evidence="1" id="KW-0472">Membrane</keyword>
<feature type="transmembrane region" description="Helical" evidence="1">
    <location>
        <begin position="75"/>
        <end position="94"/>
    </location>
</feature>
<proteinExistence type="predicted"/>
<reference evidence="4" key="1">
    <citation type="submission" date="2015-09" db="EMBL/GenBank/DDBJ databases">
        <authorList>
            <person name="Graham D.E."/>
            <person name="Mahan K.M."/>
            <person name="Klingeman D.M."/>
            <person name="Fida T."/>
            <person name="Giannone R.J."/>
            <person name="Hettich R.L."/>
            <person name="Parry R.J."/>
            <person name="Spain J.C."/>
        </authorList>
    </citation>
    <scope>NUCLEOTIDE SEQUENCE [LARGE SCALE GENOMIC DNA]</scope>
    <source>
        <strain evidence="4">JCM 4701</strain>
    </source>
</reference>
<dbReference type="InterPro" id="IPR025403">
    <property type="entry name" value="TgpA-like_C"/>
</dbReference>
<dbReference type="AlphaFoldDB" id="A0A2N8PNH1"/>
<evidence type="ECO:0000313" key="4">
    <source>
        <dbReference type="Proteomes" id="UP000236047"/>
    </source>
</evidence>
<dbReference type="Pfam" id="PF13559">
    <property type="entry name" value="DUF4129"/>
    <property type="match status" value="1"/>
</dbReference>
<accession>A0A2N8PNH1</accession>
<comment type="caution">
    <text evidence="3">The sequence shown here is derived from an EMBL/GenBank/DDBJ whole genome shotgun (WGS) entry which is preliminary data.</text>
</comment>
<dbReference type="RefSeq" id="WP_073442489.1">
    <property type="nucleotide sequence ID" value="NZ_LJSN01000002.1"/>
</dbReference>
<dbReference type="Proteomes" id="UP000236047">
    <property type="component" value="Unassembled WGS sequence"/>
</dbReference>
<organism evidence="3 4">
    <name type="scientific">Streptomyces noursei</name>
    <name type="common">Streptomyces albulus</name>
    <dbReference type="NCBI Taxonomy" id="1971"/>
    <lineage>
        <taxon>Bacteria</taxon>
        <taxon>Bacillati</taxon>
        <taxon>Actinomycetota</taxon>
        <taxon>Actinomycetes</taxon>
        <taxon>Kitasatosporales</taxon>
        <taxon>Streptomycetaceae</taxon>
        <taxon>Streptomyces</taxon>
    </lineage>
</organism>
<gene>
    <name evidence="3" type="ORF">AOB60_19335</name>
</gene>
<protein>
    <recommendedName>
        <fullName evidence="2">Protein-glutamine gamma-glutamyltransferase-like C-terminal domain-containing protein</fullName>
    </recommendedName>
</protein>
<keyword evidence="1" id="KW-1133">Transmembrane helix</keyword>